<evidence type="ECO:0000256" key="1">
    <source>
        <dbReference type="ARBA" id="ARBA00007447"/>
    </source>
</evidence>
<keyword evidence="9" id="KW-1185">Reference proteome</keyword>
<dbReference type="GO" id="GO:0004190">
    <property type="term" value="F:aspartic-type endopeptidase activity"/>
    <property type="evidence" value="ECO:0007669"/>
    <property type="project" value="UniProtKB-KW"/>
</dbReference>
<dbReference type="STRING" id="946122.A0A0C2SFV6"/>
<dbReference type="PANTHER" id="PTHR47966:SF51">
    <property type="entry name" value="BETA-SITE APP-CLEAVING ENZYME, ISOFORM A-RELATED"/>
    <property type="match status" value="1"/>
</dbReference>
<dbReference type="PRINTS" id="PR00792">
    <property type="entry name" value="PEPSIN"/>
</dbReference>
<proteinExistence type="inferred from homology"/>
<accession>A0A0C2SFV6</accession>
<dbReference type="AlphaFoldDB" id="A0A0C2SFV6"/>
<evidence type="ECO:0000259" key="7">
    <source>
        <dbReference type="PROSITE" id="PS51767"/>
    </source>
</evidence>
<evidence type="ECO:0000313" key="9">
    <source>
        <dbReference type="Proteomes" id="UP000054549"/>
    </source>
</evidence>
<dbReference type="InterPro" id="IPR001969">
    <property type="entry name" value="Aspartic_peptidase_AS"/>
</dbReference>
<reference evidence="8 9" key="1">
    <citation type="submission" date="2014-04" db="EMBL/GenBank/DDBJ databases">
        <title>Evolutionary Origins and Diversification of the Mycorrhizal Mutualists.</title>
        <authorList>
            <consortium name="DOE Joint Genome Institute"/>
            <consortium name="Mycorrhizal Genomics Consortium"/>
            <person name="Kohler A."/>
            <person name="Kuo A."/>
            <person name="Nagy L.G."/>
            <person name="Floudas D."/>
            <person name="Copeland A."/>
            <person name="Barry K.W."/>
            <person name="Cichocki N."/>
            <person name="Veneault-Fourrey C."/>
            <person name="LaButti K."/>
            <person name="Lindquist E.A."/>
            <person name="Lipzen A."/>
            <person name="Lundell T."/>
            <person name="Morin E."/>
            <person name="Murat C."/>
            <person name="Riley R."/>
            <person name="Ohm R."/>
            <person name="Sun H."/>
            <person name="Tunlid A."/>
            <person name="Henrissat B."/>
            <person name="Grigoriev I.V."/>
            <person name="Hibbett D.S."/>
            <person name="Martin F."/>
        </authorList>
    </citation>
    <scope>NUCLEOTIDE SEQUENCE [LARGE SCALE GENOMIC DNA]</scope>
    <source>
        <strain evidence="8 9">Koide BX008</strain>
    </source>
</reference>
<dbReference type="InterPro" id="IPR033121">
    <property type="entry name" value="PEPTIDASE_A1"/>
</dbReference>
<dbReference type="Pfam" id="PF00026">
    <property type="entry name" value="Asp"/>
    <property type="match status" value="1"/>
</dbReference>
<dbReference type="FunFam" id="2.40.70.10:FF:000008">
    <property type="entry name" value="Cathepsin D"/>
    <property type="match status" value="1"/>
</dbReference>
<keyword evidence="2 5" id="KW-0064">Aspartyl protease</keyword>
<dbReference type="GO" id="GO:0006508">
    <property type="term" value="P:proteolysis"/>
    <property type="evidence" value="ECO:0007669"/>
    <property type="project" value="UniProtKB-KW"/>
</dbReference>
<dbReference type="Proteomes" id="UP000054549">
    <property type="component" value="Unassembled WGS sequence"/>
</dbReference>
<dbReference type="CDD" id="cd05471">
    <property type="entry name" value="pepsin_like"/>
    <property type="match status" value="1"/>
</dbReference>
<evidence type="ECO:0000313" key="8">
    <source>
        <dbReference type="EMBL" id="KIL61960.1"/>
    </source>
</evidence>
<evidence type="ECO:0000256" key="2">
    <source>
        <dbReference type="ARBA" id="ARBA00022750"/>
    </source>
</evidence>
<feature type="active site" evidence="3">
    <location>
        <position position="132"/>
    </location>
</feature>
<dbReference type="PROSITE" id="PS00141">
    <property type="entry name" value="ASP_PROTEASE"/>
    <property type="match status" value="1"/>
</dbReference>
<protein>
    <recommendedName>
        <fullName evidence="7">Peptidase A1 domain-containing protein</fullName>
    </recommendedName>
</protein>
<dbReference type="InterPro" id="IPR034164">
    <property type="entry name" value="Pepsin-like_dom"/>
</dbReference>
<evidence type="ECO:0000256" key="5">
    <source>
        <dbReference type="RuleBase" id="RU000454"/>
    </source>
</evidence>
<dbReference type="Gene3D" id="2.40.70.10">
    <property type="entry name" value="Acid Proteases"/>
    <property type="match status" value="2"/>
</dbReference>
<dbReference type="PROSITE" id="PS51767">
    <property type="entry name" value="PEPTIDASE_A1"/>
    <property type="match status" value="1"/>
</dbReference>
<comment type="similarity">
    <text evidence="1 5">Belongs to the peptidase A1 family.</text>
</comment>
<dbReference type="InterPro" id="IPR001461">
    <property type="entry name" value="Aspartic_peptidase_A1"/>
</dbReference>
<keyword evidence="4" id="KW-1015">Disulfide bond</keyword>
<feature type="active site" evidence="3">
    <location>
        <position position="311"/>
    </location>
</feature>
<keyword evidence="5" id="KW-0645">Protease</keyword>
<dbReference type="HOGENOM" id="CLU_013253_1_4_1"/>
<feature type="domain" description="Peptidase A1" evidence="7">
    <location>
        <begin position="114"/>
        <end position="422"/>
    </location>
</feature>
<feature type="disulfide bond" evidence="4">
    <location>
        <begin position="145"/>
        <end position="150"/>
    </location>
</feature>
<feature type="signal peptide" evidence="6">
    <location>
        <begin position="1"/>
        <end position="19"/>
    </location>
</feature>
<keyword evidence="6" id="KW-0732">Signal</keyword>
<feature type="chain" id="PRO_5002155574" description="Peptidase A1 domain-containing protein" evidence="6">
    <location>
        <begin position="20"/>
        <end position="425"/>
    </location>
</feature>
<dbReference type="InterPro" id="IPR021109">
    <property type="entry name" value="Peptidase_aspartic_dom_sf"/>
</dbReference>
<evidence type="ECO:0000256" key="6">
    <source>
        <dbReference type="SAM" id="SignalP"/>
    </source>
</evidence>
<sequence length="425" mass="45329">MFNKLALLVSVALSLLVIAAPLPESGVAVPIRRRTCRLTNANGVFDHDKAVRATVLLKNKHRQNLINLRNNRGLDAFPKNFRILPIARLPRLVNTRLQRRQSEPLTDENGDTEWTGKISVGTPGTEFLIDFDTGSSDLWIPSAACNSSICESKHKYDPTASSTSQLQNGTFTIQYGDKSTVSGPVYTDAVNVAGVQVTGQYLSPVTNLSSTFGSDPIDGLLGLAFPAISNMKQSPFFNTAIAQGSVSKPSFGFKLAKNDSELYLGGANCKLYTGAIESHSLSSTTGYWQIGNASISVGGQTTVSQFETIIDSGTTVIYGPADGVQQLYASVPGATLFDSSNGFYSFPCDSVPSVSFNWGGQDWPITPDNFNMGETTKGSGQCVGAIAAQDLGLGSNVWLLGDSFMKNVYSVFDFGSNSVGFATLA</sequence>
<dbReference type="OrthoDB" id="15189at2759"/>
<dbReference type="PANTHER" id="PTHR47966">
    <property type="entry name" value="BETA-SITE APP-CLEAVING ENZYME, ISOFORM A-RELATED"/>
    <property type="match status" value="1"/>
</dbReference>
<dbReference type="InParanoid" id="A0A0C2SFV6"/>
<gene>
    <name evidence="8" type="ORF">M378DRAFT_810197</name>
</gene>
<dbReference type="SUPFAM" id="SSF50630">
    <property type="entry name" value="Acid proteases"/>
    <property type="match status" value="1"/>
</dbReference>
<evidence type="ECO:0000256" key="4">
    <source>
        <dbReference type="PIRSR" id="PIRSR601461-2"/>
    </source>
</evidence>
<organism evidence="8 9">
    <name type="scientific">Amanita muscaria (strain Koide BX008)</name>
    <dbReference type="NCBI Taxonomy" id="946122"/>
    <lineage>
        <taxon>Eukaryota</taxon>
        <taxon>Fungi</taxon>
        <taxon>Dikarya</taxon>
        <taxon>Basidiomycota</taxon>
        <taxon>Agaricomycotina</taxon>
        <taxon>Agaricomycetes</taxon>
        <taxon>Agaricomycetidae</taxon>
        <taxon>Agaricales</taxon>
        <taxon>Pluteineae</taxon>
        <taxon>Amanitaceae</taxon>
        <taxon>Amanita</taxon>
    </lineage>
</organism>
<evidence type="ECO:0000256" key="3">
    <source>
        <dbReference type="PIRSR" id="PIRSR601461-1"/>
    </source>
</evidence>
<name>A0A0C2SFV6_AMAMK</name>
<keyword evidence="5" id="KW-0378">Hydrolase</keyword>
<dbReference type="FunCoup" id="A0A0C2SFV6">
    <property type="interactions" value="59"/>
</dbReference>
<dbReference type="EMBL" id="KN818277">
    <property type="protein sequence ID" value="KIL61960.1"/>
    <property type="molecule type" value="Genomic_DNA"/>
</dbReference>